<proteinExistence type="inferred from homology"/>
<dbReference type="InterPro" id="IPR032805">
    <property type="entry name" value="Wax_synthase_dom"/>
</dbReference>
<feature type="domain" description="Wax synthase" evidence="8">
    <location>
        <begin position="181"/>
        <end position="268"/>
    </location>
</feature>
<dbReference type="Proteomes" id="UP000664521">
    <property type="component" value="Unassembled WGS sequence"/>
</dbReference>
<keyword evidence="6 7" id="KW-0472">Membrane</keyword>
<feature type="transmembrane region" description="Helical" evidence="7">
    <location>
        <begin position="149"/>
        <end position="173"/>
    </location>
</feature>
<dbReference type="GO" id="GO:0016020">
    <property type="term" value="C:membrane"/>
    <property type="evidence" value="ECO:0007669"/>
    <property type="project" value="UniProtKB-SubCell"/>
</dbReference>
<dbReference type="AlphaFoldDB" id="A0A8H3HVL2"/>
<evidence type="ECO:0000256" key="3">
    <source>
        <dbReference type="ARBA" id="ARBA00022679"/>
    </source>
</evidence>
<keyword evidence="5 7" id="KW-1133">Transmembrane helix</keyword>
<accession>A0A8H3HVL2</accession>
<evidence type="ECO:0000256" key="6">
    <source>
        <dbReference type="ARBA" id="ARBA00023136"/>
    </source>
</evidence>
<dbReference type="Pfam" id="PF13813">
    <property type="entry name" value="MBOAT_2"/>
    <property type="match status" value="1"/>
</dbReference>
<gene>
    <name evidence="9" type="ORF">HETSPECPRED_003443</name>
</gene>
<dbReference type="GO" id="GO:0008374">
    <property type="term" value="F:O-acyltransferase activity"/>
    <property type="evidence" value="ECO:0007669"/>
    <property type="project" value="InterPro"/>
</dbReference>
<dbReference type="PANTHER" id="PTHR31595">
    <property type="entry name" value="LONG-CHAIN-ALCOHOL O-FATTY-ACYLTRANSFERASE 3-RELATED"/>
    <property type="match status" value="1"/>
</dbReference>
<name>A0A8H3HVL2_9LECA</name>
<organism evidence="9 10">
    <name type="scientific">Heterodermia speciosa</name>
    <dbReference type="NCBI Taxonomy" id="116794"/>
    <lineage>
        <taxon>Eukaryota</taxon>
        <taxon>Fungi</taxon>
        <taxon>Dikarya</taxon>
        <taxon>Ascomycota</taxon>
        <taxon>Pezizomycotina</taxon>
        <taxon>Lecanoromycetes</taxon>
        <taxon>OSLEUM clade</taxon>
        <taxon>Lecanoromycetidae</taxon>
        <taxon>Caliciales</taxon>
        <taxon>Physciaceae</taxon>
        <taxon>Heterodermia</taxon>
    </lineage>
</organism>
<feature type="transmembrane region" description="Helical" evidence="7">
    <location>
        <begin position="298"/>
        <end position="320"/>
    </location>
</feature>
<dbReference type="PANTHER" id="PTHR31595:SF27">
    <property type="entry name" value="WAX SYNTHASE DOMAIN-CONTAINING PROTEIN-RELATED"/>
    <property type="match status" value="1"/>
</dbReference>
<comment type="subcellular location">
    <subcellularLocation>
        <location evidence="1">Membrane</location>
        <topology evidence="1">Multi-pass membrane protein</topology>
    </subcellularLocation>
</comment>
<evidence type="ECO:0000259" key="8">
    <source>
        <dbReference type="Pfam" id="PF13813"/>
    </source>
</evidence>
<dbReference type="OrthoDB" id="1077582at2759"/>
<evidence type="ECO:0000313" key="10">
    <source>
        <dbReference type="Proteomes" id="UP000664521"/>
    </source>
</evidence>
<comment type="similarity">
    <text evidence="2">Belongs to the wax synthase family.</text>
</comment>
<keyword evidence="4 7" id="KW-0812">Transmembrane</keyword>
<evidence type="ECO:0000313" key="9">
    <source>
        <dbReference type="EMBL" id="CAF9904222.1"/>
    </source>
</evidence>
<evidence type="ECO:0000256" key="7">
    <source>
        <dbReference type="SAM" id="Phobius"/>
    </source>
</evidence>
<evidence type="ECO:0000256" key="1">
    <source>
        <dbReference type="ARBA" id="ARBA00004141"/>
    </source>
</evidence>
<reference evidence="9" key="1">
    <citation type="submission" date="2021-03" db="EMBL/GenBank/DDBJ databases">
        <authorList>
            <person name="Tagirdzhanova G."/>
        </authorList>
    </citation>
    <scope>NUCLEOTIDE SEQUENCE</scope>
</reference>
<evidence type="ECO:0000256" key="2">
    <source>
        <dbReference type="ARBA" id="ARBA00007282"/>
    </source>
</evidence>
<evidence type="ECO:0000256" key="5">
    <source>
        <dbReference type="ARBA" id="ARBA00022989"/>
    </source>
</evidence>
<dbReference type="GO" id="GO:0006629">
    <property type="term" value="P:lipid metabolic process"/>
    <property type="evidence" value="ECO:0007669"/>
    <property type="project" value="InterPro"/>
</dbReference>
<comment type="caution">
    <text evidence="9">The sequence shown here is derived from an EMBL/GenBank/DDBJ whole genome shotgun (WGS) entry which is preliminary data.</text>
</comment>
<dbReference type="EMBL" id="CAJPDS010000002">
    <property type="protein sequence ID" value="CAF9904222.1"/>
    <property type="molecule type" value="Genomic_DNA"/>
</dbReference>
<feature type="transmembrane region" description="Helical" evidence="7">
    <location>
        <begin position="6"/>
        <end position="26"/>
    </location>
</feature>
<dbReference type="InterPro" id="IPR044851">
    <property type="entry name" value="Wax_synthase"/>
</dbReference>
<keyword evidence="10" id="KW-1185">Reference proteome</keyword>
<sequence length="344" mass="38956">MRVHWASLLSGTAVGFALQYVHLVLLSQRSFQQDDTTKAPYRQGILQTAWNRLKFGFSSTFSFRDINLPTQVKNVPEFSKGLGQVPSRKGFILQQMITAIICGLVLDISAIQSPPPDNADIFAWENVPLLTGSHNMTGPKVILKLVTTLVYWVNMYCVMQFVTSLFAIIAVGLNISYVAQWRPLYGSPLEAYTLRRFWSVFWHQTLRQILTDPASFICHRLFHLSHGNFTTRYVKILLTFAVSGTLHALAELGAGLELQKSGTMRFFCTQVVGIMLEDGIQAVYPYFSRRSNHVSQALWMRLVGYLWVLAFLAWSTPAWFYPNAARGVREGFLPFSVVKGMLRV</sequence>
<evidence type="ECO:0000256" key="4">
    <source>
        <dbReference type="ARBA" id="ARBA00022692"/>
    </source>
</evidence>
<protein>
    <recommendedName>
        <fullName evidence="8">Wax synthase domain-containing protein</fullName>
    </recommendedName>
</protein>
<keyword evidence="3" id="KW-0808">Transferase</keyword>